<name>A0AAN7MNK4_MYCAM</name>
<keyword evidence="2" id="KW-1185">Reference proteome</keyword>
<evidence type="ECO:0000313" key="1">
    <source>
        <dbReference type="EMBL" id="KAK4813343.1"/>
    </source>
</evidence>
<proteinExistence type="predicted"/>
<gene>
    <name evidence="1" type="ORF">QYF61_026639</name>
</gene>
<dbReference type="Proteomes" id="UP001333110">
    <property type="component" value="Unassembled WGS sequence"/>
</dbReference>
<dbReference type="EMBL" id="JAUNZN010000013">
    <property type="protein sequence ID" value="KAK4813343.1"/>
    <property type="molecule type" value="Genomic_DNA"/>
</dbReference>
<protein>
    <submittedName>
        <fullName evidence="1">Uncharacterized protein</fullName>
    </submittedName>
</protein>
<evidence type="ECO:0000313" key="2">
    <source>
        <dbReference type="Proteomes" id="UP001333110"/>
    </source>
</evidence>
<accession>A0AAN7MNK4</accession>
<reference evidence="1 2" key="1">
    <citation type="journal article" date="2023" name="J. Hered.">
        <title>Chromosome-level genome of the wood stork (Mycteria americana) provides insight into avian chromosome evolution.</title>
        <authorList>
            <person name="Flamio R. Jr."/>
            <person name="Ramstad K.M."/>
        </authorList>
    </citation>
    <scope>NUCLEOTIDE SEQUENCE [LARGE SCALE GENOMIC DNA]</scope>
    <source>
        <strain evidence="1">JAX WOST 10</strain>
    </source>
</reference>
<dbReference type="AlphaFoldDB" id="A0AAN7MNK4"/>
<sequence length="346" mass="38689">MCHPGKKIDIKTVFEKRRVSSNSPVAGGPRGCQQKLHQIAGAAQQNLLLQGKDAASVPYRKDKSQGLSKSASISLPGERVNSYPAGAAARAMTSALIEQLQHHSNLLKWQLSLALYRVLVTESQNRIGWKRPLRSSSPTINLTLPRRPLHHVPKHLIQTAFKYLQGWRLNHFPGQPVPMLDNPFSEVKFPNIHSKPPLAQLEAISSRPITRYLGEETDPHLSTTLCQEVQLIKFCDSQNNEQHCSTLGPLRSSSPTINLTLPSPPLHHVPKHLIQTAFKYLQGWQLHHFPGQPVPMLDNPFSEVKFLNIQSKPPLAQLEAISSRPITCYLGEETDPTSLHPPFRQL</sequence>
<comment type="caution">
    <text evidence="1">The sequence shown here is derived from an EMBL/GenBank/DDBJ whole genome shotgun (WGS) entry which is preliminary data.</text>
</comment>
<organism evidence="1 2">
    <name type="scientific">Mycteria americana</name>
    <name type="common">Wood stork</name>
    <dbReference type="NCBI Taxonomy" id="33587"/>
    <lineage>
        <taxon>Eukaryota</taxon>
        <taxon>Metazoa</taxon>
        <taxon>Chordata</taxon>
        <taxon>Craniata</taxon>
        <taxon>Vertebrata</taxon>
        <taxon>Euteleostomi</taxon>
        <taxon>Archelosauria</taxon>
        <taxon>Archosauria</taxon>
        <taxon>Dinosauria</taxon>
        <taxon>Saurischia</taxon>
        <taxon>Theropoda</taxon>
        <taxon>Coelurosauria</taxon>
        <taxon>Aves</taxon>
        <taxon>Neognathae</taxon>
        <taxon>Neoaves</taxon>
        <taxon>Aequornithes</taxon>
        <taxon>Ciconiiformes</taxon>
        <taxon>Ciconiidae</taxon>
        <taxon>Mycteria</taxon>
    </lineage>
</organism>